<evidence type="ECO:0000259" key="2">
    <source>
        <dbReference type="Pfam" id="PF18582"/>
    </source>
</evidence>
<evidence type="ECO:0000313" key="3">
    <source>
        <dbReference type="EMBL" id="VGO14578.1"/>
    </source>
</evidence>
<dbReference type="InterPro" id="IPR040698">
    <property type="entry name" value="HZS_alpha_mid"/>
</dbReference>
<feature type="domain" description="Hydrazine synthase alpha subunit middle" evidence="2">
    <location>
        <begin position="559"/>
        <end position="648"/>
    </location>
</feature>
<evidence type="ECO:0000313" key="4">
    <source>
        <dbReference type="Proteomes" id="UP000366872"/>
    </source>
</evidence>
<dbReference type="SUPFAM" id="SSF82171">
    <property type="entry name" value="DPP6 N-terminal domain-like"/>
    <property type="match status" value="1"/>
</dbReference>
<organism evidence="3 4">
    <name type="scientific">Pontiella desulfatans</name>
    <dbReference type="NCBI Taxonomy" id="2750659"/>
    <lineage>
        <taxon>Bacteria</taxon>
        <taxon>Pseudomonadati</taxon>
        <taxon>Kiritimatiellota</taxon>
        <taxon>Kiritimatiellia</taxon>
        <taxon>Kiritimatiellales</taxon>
        <taxon>Pontiellaceae</taxon>
        <taxon>Pontiella</taxon>
    </lineage>
</organism>
<dbReference type="RefSeq" id="WP_168442301.1">
    <property type="nucleotide sequence ID" value="NZ_CAAHFG010000001.1"/>
</dbReference>
<sequence length="822" mass="92553">MNPTLIMATLLLAASLAPAATDPVHAAHALDFDVISQNIEQYHPSQWAEYGKVAAQALRTDALILEADRTPVDVVLRRTQALLDHLGAKQHQRDLNQLKRKNKAGLSVEGQRALFMEVAELRRKAAFSNPLLDFDSLLFLKHNPKARGDNHMVDQYLGFNQSSGGGIFRLDHPFTNPQATSLLDDELDQENGSFISLDLDYDANEILFAYTPLDWKGHTETNNWNGQPWNPQEASRNNHNKHYCFLEESAFHIFKANADGGNLRQLTTGQWDDFDPVFLPSGRIVFISARAGGTQRCGYRFIPTYTLFGMMPDGSDIQQFSWHDTNEWHPSVNHDGMLVYTRWDYVDRDSDIAHHLWFCYPDGRDPRSMHGNYPDNRSHRPWMEMSIRAVPGSHQYTAVAAPHHGEAYGSLVLIDQALPDDRAMSQVKRITPLSAFPESEITPGLSFRDGKGNKQRDWNYGTPWPLSDDFHLCVYSHKKLGNYGIYLVDSFGNRELIYRDPSISCLDPIPFRPRTRPPVIPVQTQQMQADREPGLDPSIGTVSVMNVYEGEFPIPEGITIKELRIVNVFPKSTHAIDNPRIGHADQSIARGVLGTVPVEEDGSVFFECPTGAGLYFQLLDEHGMMVQNMRTDTYLHPGEKLNCIGCHEDKLNAPKINRVPLALKRPPSKIKPEAPGSWPLTFPRLVQPVLDKHPDFFAALYPEKNLSGTEFGKWGWSQAMHTLEKDAWGKHGGNGALSKKNKRSYSLPMQEGARVSKLWKKLEAAGAREKLPPEDLRRITLWLDCNSNFYGAYKDIGQQAQGAALLPQDGIPAWSPPNQFVN</sequence>
<proteinExistence type="predicted"/>
<dbReference type="Pfam" id="PF18582">
    <property type="entry name" value="HZS_alpha"/>
    <property type="match status" value="1"/>
</dbReference>
<protein>
    <recommendedName>
        <fullName evidence="2">Hydrazine synthase alpha subunit middle domain-containing protein</fullName>
    </recommendedName>
</protein>
<dbReference type="InterPro" id="IPR011042">
    <property type="entry name" value="6-blade_b-propeller_TolB-like"/>
</dbReference>
<keyword evidence="4" id="KW-1185">Reference proteome</keyword>
<gene>
    <name evidence="3" type="ORF">PDESU_03141</name>
</gene>
<dbReference type="Gene3D" id="2.120.10.30">
    <property type="entry name" value="TolB, C-terminal domain"/>
    <property type="match status" value="1"/>
</dbReference>
<accession>A0A6C2U3I5</accession>
<dbReference type="EMBL" id="CAAHFG010000001">
    <property type="protein sequence ID" value="VGO14578.1"/>
    <property type="molecule type" value="Genomic_DNA"/>
</dbReference>
<dbReference type="Proteomes" id="UP000366872">
    <property type="component" value="Unassembled WGS sequence"/>
</dbReference>
<evidence type="ECO:0000256" key="1">
    <source>
        <dbReference type="SAM" id="SignalP"/>
    </source>
</evidence>
<keyword evidence="1" id="KW-0732">Signal</keyword>
<name>A0A6C2U3I5_PONDE</name>
<feature type="signal peptide" evidence="1">
    <location>
        <begin position="1"/>
        <end position="19"/>
    </location>
</feature>
<dbReference type="AlphaFoldDB" id="A0A6C2U3I5"/>
<reference evidence="3 4" key="1">
    <citation type="submission" date="2019-04" db="EMBL/GenBank/DDBJ databases">
        <authorList>
            <person name="Van Vliet M D."/>
        </authorList>
    </citation>
    <scope>NUCLEOTIDE SEQUENCE [LARGE SCALE GENOMIC DNA]</scope>
    <source>
        <strain evidence="3 4">F1</strain>
    </source>
</reference>
<feature type="chain" id="PRO_5025471237" description="Hydrazine synthase alpha subunit middle domain-containing protein" evidence="1">
    <location>
        <begin position="20"/>
        <end position="822"/>
    </location>
</feature>